<organism evidence="20">
    <name type="scientific">Paracyclopina nana</name>
    <name type="common">Marine copepod</name>
    <dbReference type="NCBI Taxonomy" id="565004"/>
    <lineage>
        <taxon>Eukaryota</taxon>
        <taxon>Metazoa</taxon>
        <taxon>Ecdysozoa</taxon>
        <taxon>Arthropoda</taxon>
        <taxon>Crustacea</taxon>
        <taxon>Multicrustacea</taxon>
        <taxon>Hexanauplia</taxon>
        <taxon>Copepoda</taxon>
        <taxon>Cyclopoida</taxon>
        <taxon>Cyclopettidae</taxon>
        <taxon>Paracyclopina</taxon>
    </lineage>
</organism>
<dbReference type="Pfam" id="PF00045">
    <property type="entry name" value="Hemopexin"/>
    <property type="match status" value="4"/>
</dbReference>
<dbReference type="PRINTS" id="PR00138">
    <property type="entry name" value="MATRIXIN"/>
</dbReference>
<dbReference type="InterPro" id="IPR033739">
    <property type="entry name" value="M10A_MMP"/>
</dbReference>
<dbReference type="InterPro" id="IPR021190">
    <property type="entry name" value="Pept_M10A"/>
</dbReference>
<feature type="binding site" evidence="14">
    <location>
        <position position="504"/>
    </location>
    <ligand>
        <name>Ca(2+)</name>
        <dbReference type="ChEBI" id="CHEBI:29108"/>
        <label>4</label>
    </ligand>
</feature>
<dbReference type="SUPFAM" id="SSF50923">
    <property type="entry name" value="Hemopexin-like domain"/>
    <property type="match status" value="1"/>
</dbReference>
<keyword evidence="7 13" id="KW-0862">Zinc</keyword>
<keyword evidence="11" id="KW-1015">Disulfide bond</keyword>
<dbReference type="GO" id="GO:0006508">
    <property type="term" value="P:proteolysis"/>
    <property type="evidence" value="ECO:0007669"/>
    <property type="project" value="UniProtKB-KW"/>
</dbReference>
<dbReference type="Pfam" id="PF00413">
    <property type="entry name" value="Peptidase_M10"/>
    <property type="match status" value="1"/>
</dbReference>
<feature type="binding site" evidence="14">
    <location>
        <position position="246"/>
    </location>
    <ligand>
        <name>Zn(2+)</name>
        <dbReference type="ChEBI" id="CHEBI:29105"/>
        <label>1</label>
    </ligand>
</feature>
<evidence type="ECO:0000256" key="12">
    <source>
        <dbReference type="PIRSR" id="PIRSR001191-1"/>
    </source>
</evidence>
<dbReference type="GO" id="GO:0031012">
    <property type="term" value="C:extracellular matrix"/>
    <property type="evidence" value="ECO:0007669"/>
    <property type="project" value="InterPro"/>
</dbReference>
<evidence type="ECO:0000256" key="6">
    <source>
        <dbReference type="ARBA" id="ARBA00022801"/>
    </source>
</evidence>
<dbReference type="SMART" id="SM00235">
    <property type="entry name" value="ZnMc"/>
    <property type="match status" value="1"/>
</dbReference>
<evidence type="ECO:0000313" key="20">
    <source>
        <dbReference type="EMBL" id="AII16546.1"/>
    </source>
</evidence>
<feature type="repeat" description="Hemopexin" evidence="17">
    <location>
        <begin position="451"/>
        <end position="500"/>
    </location>
</feature>
<keyword evidence="10" id="KW-0865">Zymogen</keyword>
<keyword evidence="18" id="KW-0812">Transmembrane</keyword>
<evidence type="ECO:0000256" key="8">
    <source>
        <dbReference type="ARBA" id="ARBA00022837"/>
    </source>
</evidence>
<keyword evidence="9" id="KW-0482">Metalloprotease</keyword>
<proteinExistence type="evidence at transcript level"/>
<dbReference type="PANTHER" id="PTHR10201:SF291">
    <property type="entry name" value="MATRIX METALLOPROTEINASE 1, ISOFORM C-RELATED"/>
    <property type="match status" value="1"/>
</dbReference>
<evidence type="ECO:0000256" key="5">
    <source>
        <dbReference type="ARBA" id="ARBA00022737"/>
    </source>
</evidence>
<dbReference type="InterPro" id="IPR018487">
    <property type="entry name" value="Hemopexin-like_repeat"/>
</dbReference>
<feature type="binding site" evidence="14">
    <location>
        <position position="298"/>
    </location>
    <ligand>
        <name>Zn(2+)</name>
        <dbReference type="ChEBI" id="CHEBI:29105"/>
        <label>2</label>
        <note>catalytic</note>
    </ligand>
</feature>
<evidence type="ECO:0000256" key="11">
    <source>
        <dbReference type="ARBA" id="ARBA00023157"/>
    </source>
</evidence>
<feature type="binding site" evidence="14">
    <location>
        <position position="233"/>
    </location>
    <ligand>
        <name>Zn(2+)</name>
        <dbReference type="ChEBI" id="CHEBI:29105"/>
        <label>1</label>
    </ligand>
</feature>
<dbReference type="InterPro" id="IPR001818">
    <property type="entry name" value="Pept_M10_metallopeptidase"/>
</dbReference>
<feature type="binding site" evidence="13">
    <location>
        <position position="284"/>
    </location>
    <ligand>
        <name>Zn(2+)</name>
        <dbReference type="ChEBI" id="CHEBI:29105"/>
        <label>2</label>
        <note>catalytic</note>
    </ligand>
</feature>
<feature type="binding site" evidence="14">
    <location>
        <position position="363"/>
    </location>
    <ligand>
        <name>Ca(2+)</name>
        <dbReference type="ChEBI" id="CHEBI:29108"/>
        <label>4</label>
    </ligand>
</feature>
<name>A0A076FKU5_PARNA</name>
<evidence type="ECO:0000256" key="7">
    <source>
        <dbReference type="ARBA" id="ARBA00022833"/>
    </source>
</evidence>
<feature type="active site" evidence="12">
    <location>
        <position position="281"/>
    </location>
</feature>
<dbReference type="PROSITE" id="PS51642">
    <property type="entry name" value="HEMOPEXIN_2"/>
    <property type="match status" value="4"/>
</dbReference>
<feature type="binding site" evidence="14">
    <location>
        <position position="365"/>
    </location>
    <ligand>
        <name>Ca(2+)</name>
        <dbReference type="ChEBI" id="CHEBI:29108"/>
        <label>5</label>
    </ligand>
</feature>
<feature type="modified residue" description="Phosphotyrosine; by PKDCC" evidence="15">
    <location>
        <position position="439"/>
    </location>
</feature>
<dbReference type="PANTHER" id="PTHR10201">
    <property type="entry name" value="MATRIX METALLOPROTEINASE"/>
    <property type="match status" value="1"/>
</dbReference>
<accession>A0A076FKU5</accession>
<evidence type="ECO:0000256" key="1">
    <source>
        <dbReference type="ARBA" id="ARBA00010370"/>
    </source>
</evidence>
<keyword evidence="18" id="KW-0472">Membrane</keyword>
<feature type="repeat" description="Hemopexin" evidence="17">
    <location>
        <begin position="501"/>
        <end position="550"/>
    </location>
</feature>
<feature type="binding site" evidence="14">
    <location>
        <position position="262"/>
    </location>
    <ligand>
        <name>Ca(2+)</name>
        <dbReference type="ChEBI" id="CHEBI:29108"/>
        <label>1</label>
    </ligand>
</feature>
<protein>
    <submittedName>
        <fullName evidence="20">Matrix metalloproteinase 1</fullName>
    </submittedName>
</protein>
<evidence type="ECO:0000256" key="4">
    <source>
        <dbReference type="ARBA" id="ARBA00022729"/>
    </source>
</evidence>
<feature type="binding site" evidence="14">
    <location>
        <position position="231"/>
    </location>
    <ligand>
        <name>Zn(2+)</name>
        <dbReference type="ChEBI" id="CHEBI:29105"/>
        <label>1</label>
    </ligand>
</feature>
<keyword evidence="8 14" id="KW-0106">Calcium</keyword>
<dbReference type="FunFam" id="2.110.10.10:FF:000007">
    <property type="entry name" value="stromelysin-3 isoform X2"/>
    <property type="match status" value="1"/>
</dbReference>
<dbReference type="GO" id="GO:0004222">
    <property type="term" value="F:metalloendopeptidase activity"/>
    <property type="evidence" value="ECO:0007669"/>
    <property type="project" value="InterPro"/>
</dbReference>
<comment type="cofactor">
    <cofactor evidence="14">
        <name>Ca(2+)</name>
        <dbReference type="ChEBI" id="CHEBI:29108"/>
    </cofactor>
    <text evidence="14">Can bind about 5 Ca(2+) ions per subunit.</text>
</comment>
<feature type="binding site" evidence="13">
    <location>
        <position position="290"/>
    </location>
    <ligand>
        <name>Zn(2+)</name>
        <dbReference type="ChEBI" id="CHEBI:29105"/>
        <label>2</label>
        <note>catalytic</note>
    </ligand>
</feature>
<keyword evidence="5" id="KW-0677">Repeat</keyword>
<evidence type="ECO:0000259" key="19">
    <source>
        <dbReference type="SMART" id="SM00235"/>
    </source>
</evidence>
<feature type="binding site" evidence="13">
    <location>
        <position position="280"/>
    </location>
    <ligand>
        <name>Zn(2+)</name>
        <dbReference type="ChEBI" id="CHEBI:29105"/>
        <label>2</label>
        <note>catalytic</note>
    </ligand>
</feature>
<dbReference type="Gene3D" id="2.110.10.10">
    <property type="entry name" value="Hemopexin-like domain"/>
    <property type="match status" value="1"/>
</dbReference>
<dbReference type="InterPro" id="IPR018486">
    <property type="entry name" value="Hemopexin_CS"/>
</dbReference>
<keyword evidence="18" id="KW-1133">Transmembrane helix</keyword>
<evidence type="ECO:0000256" key="3">
    <source>
        <dbReference type="ARBA" id="ARBA00022723"/>
    </source>
</evidence>
<comment type="cofactor">
    <cofactor evidence="14">
        <name>Zn(2+)</name>
        <dbReference type="ChEBI" id="CHEBI:29105"/>
    </cofactor>
    <text evidence="14">Binds 2 Zn(2+) ions per subunit.</text>
</comment>
<dbReference type="GO" id="GO:0005615">
    <property type="term" value="C:extracellular space"/>
    <property type="evidence" value="ECO:0007669"/>
    <property type="project" value="TreeGrafter"/>
</dbReference>
<evidence type="ECO:0000256" key="18">
    <source>
        <dbReference type="SAM" id="Phobius"/>
    </source>
</evidence>
<dbReference type="PROSITE" id="PS00024">
    <property type="entry name" value="HEMOPEXIN"/>
    <property type="match status" value="1"/>
</dbReference>
<evidence type="ECO:0000256" key="10">
    <source>
        <dbReference type="ARBA" id="ARBA00023145"/>
    </source>
</evidence>
<dbReference type="GO" id="GO:0030574">
    <property type="term" value="P:collagen catabolic process"/>
    <property type="evidence" value="ECO:0007669"/>
    <property type="project" value="TreeGrafter"/>
</dbReference>
<dbReference type="InterPro" id="IPR024079">
    <property type="entry name" value="MetalloPept_cat_dom_sf"/>
</dbReference>
<feature type="binding site" description="in inhibited form" evidence="14">
    <location>
        <position position="137"/>
    </location>
    <ligand>
        <name>Zn(2+)</name>
        <dbReference type="ChEBI" id="CHEBI:29105"/>
        <label>2</label>
        <note>catalytic</note>
    </ligand>
</feature>
<feature type="non-terminal residue" evidence="20">
    <location>
        <position position="558"/>
    </location>
</feature>
<dbReference type="InterPro" id="IPR002477">
    <property type="entry name" value="Peptidoglycan-bd-like"/>
</dbReference>
<feature type="binding site" evidence="14">
    <location>
        <position position="411"/>
    </location>
    <ligand>
        <name>Ca(2+)</name>
        <dbReference type="ChEBI" id="CHEBI:29108"/>
        <label>5</label>
    </ligand>
</feature>
<feature type="binding site" evidence="14">
    <location>
        <position position="457"/>
    </location>
    <ligand>
        <name>Ca(2+)</name>
        <dbReference type="ChEBI" id="CHEBI:29108"/>
        <label>5</label>
    </ligand>
</feature>
<feature type="binding site" evidence="14">
    <location>
        <position position="259"/>
    </location>
    <ligand>
        <name>Ca(2+)</name>
        <dbReference type="ChEBI" id="CHEBI:29108"/>
        <label>3</label>
    </ligand>
</feature>
<dbReference type="CDD" id="cd00094">
    <property type="entry name" value="HX"/>
    <property type="match status" value="1"/>
</dbReference>
<dbReference type="PIRSF" id="PIRSF001191">
    <property type="entry name" value="Peptidase_M10A_matrix"/>
    <property type="match status" value="1"/>
</dbReference>
<dbReference type="EMBL" id="KF516642">
    <property type="protein sequence ID" value="AII16546.1"/>
    <property type="molecule type" value="mRNA"/>
</dbReference>
<evidence type="ECO:0000256" key="15">
    <source>
        <dbReference type="PIRSR" id="PIRSR621190-4"/>
    </source>
</evidence>
<dbReference type="SMART" id="SM00120">
    <property type="entry name" value="HX"/>
    <property type="match status" value="4"/>
</dbReference>
<sequence length="558" mass="63848">MDPSFKKQDNKNASVCHLFSSYDLTAKKWKIRRRRRKNEGGSFSLLLSTYCLFVYLTQPSNAMPIPHVKENSLTSAMMYLMKYGYMDDMDHHHHRSENLLSQDGLKKYIMEFQAFAGMNVTGELDSDTVKMMNMPRCGVKDKLGMKMDADSHQVHHHSRSKRFALQGSRWKVKDLTYRISKYPTSGQMTKQDVDGEIKKALDVWTDHTDLTFTQKRSGRVHIDISFLEGEHGDGDPFDGSGGTLAHAFFPVFGGDAHFDDKEFWTMESFRGTNLLQTAAHEFGHSLGLSHSDDNDALMAPFYRGFEVKPSLNDDDIKAIQALYGVKSSSNLASSLNEISSNEIEFDRRDSETNHILCNDARIDAIFTALDNSTYVFKGQEYFKLVDDSIADGYPRKISSDWSGLPSNIDAAFTWKNGKTYIFKGSQYWRYTNKNKDSGYPKPISKGFDGIPNSVDAAFVWSGNGLIYFFKNGDYYRFNPEERPPVKETYPKPISNWEGIPDNIDDALKYTNGFTYFFKDGNYWRFDDKAFKVDQANPAFPRPASFWWFGCSESSRGRR</sequence>
<feature type="binding site" evidence="14">
    <location>
        <position position="260"/>
    </location>
    <ligand>
        <name>Ca(2+)</name>
        <dbReference type="ChEBI" id="CHEBI:29108"/>
        <label>1</label>
    </ligand>
</feature>
<comment type="similarity">
    <text evidence="1">Belongs to the peptidase M10A family.</text>
</comment>
<dbReference type="AlphaFoldDB" id="A0A076FKU5"/>
<evidence type="ECO:0000256" key="9">
    <source>
        <dbReference type="ARBA" id="ARBA00023049"/>
    </source>
</evidence>
<dbReference type="MEROPS" id="M10.031"/>
<feature type="binding site" evidence="14">
    <location>
        <position position="253"/>
    </location>
    <ligand>
        <name>Ca(2+)</name>
        <dbReference type="ChEBI" id="CHEBI:29108"/>
        <label>2</label>
    </ligand>
</feature>
<feature type="binding site" evidence="14">
    <location>
        <position position="409"/>
    </location>
    <ligand>
        <name>Ca(2+)</name>
        <dbReference type="ChEBI" id="CHEBI:29108"/>
        <label>4</label>
    </ligand>
</feature>
<feature type="binding site" evidence="14">
    <location>
        <position position="255"/>
    </location>
    <ligand>
        <name>Ca(2+)</name>
        <dbReference type="ChEBI" id="CHEBI:29108"/>
        <label>2</label>
    </ligand>
</feature>
<evidence type="ECO:0000256" key="14">
    <source>
        <dbReference type="PIRSR" id="PIRSR621190-2"/>
    </source>
</evidence>
<feature type="transmembrane region" description="Helical" evidence="18">
    <location>
        <begin position="40"/>
        <end position="57"/>
    </location>
</feature>
<dbReference type="CDD" id="cd04278">
    <property type="entry name" value="ZnMc_MMP"/>
    <property type="match status" value="1"/>
</dbReference>
<dbReference type="GO" id="GO:0030198">
    <property type="term" value="P:extracellular matrix organization"/>
    <property type="evidence" value="ECO:0007669"/>
    <property type="project" value="TreeGrafter"/>
</dbReference>
<dbReference type="SUPFAM" id="SSF55486">
    <property type="entry name" value="Metalloproteases ('zincins'), catalytic domain"/>
    <property type="match status" value="1"/>
</dbReference>
<evidence type="ECO:0000256" key="16">
    <source>
        <dbReference type="PIRSR" id="PIRSR621190-5"/>
    </source>
</evidence>
<dbReference type="Pfam" id="PF01471">
    <property type="entry name" value="PG_binding_1"/>
    <property type="match status" value="1"/>
</dbReference>
<evidence type="ECO:0000256" key="13">
    <source>
        <dbReference type="PIRSR" id="PIRSR001191-2"/>
    </source>
</evidence>
<reference evidence="20" key="1">
    <citation type="submission" date="2013-08" db="EMBL/GenBank/DDBJ databases">
        <title>Paracyclopina nana immune related genes.</title>
        <authorList>
            <person name="Kim B.-M."/>
            <person name="Rhee J.-S."/>
            <person name="Lee J.-S."/>
        </authorList>
    </citation>
    <scope>NUCLEOTIDE SEQUENCE</scope>
</reference>
<feature type="binding site" evidence="14">
    <location>
        <position position="239"/>
    </location>
    <ligand>
        <name>Ca(2+)</name>
        <dbReference type="ChEBI" id="CHEBI:29108"/>
        <label>3</label>
    </ligand>
</feature>
<dbReference type="FunFam" id="3.40.390.10:FF:000022">
    <property type="entry name" value="Matrix metalloproteinase 1, isoform C"/>
    <property type="match status" value="1"/>
</dbReference>
<feature type="binding site" evidence="14">
    <location>
        <position position="262"/>
    </location>
    <ligand>
        <name>Ca(2+)</name>
        <dbReference type="ChEBI" id="CHEBI:29108"/>
        <label>3</label>
    </ligand>
</feature>
<feature type="domain" description="Peptidase metallopeptidase" evidence="19">
    <location>
        <begin position="166"/>
        <end position="325"/>
    </location>
</feature>
<feature type="binding site" evidence="14">
    <location>
        <position position="238"/>
    </location>
    <ligand>
        <name>Ca(2+)</name>
        <dbReference type="ChEBI" id="CHEBI:29108"/>
        <label>3</label>
    </ligand>
</feature>
<dbReference type="InterPro" id="IPR000585">
    <property type="entry name" value="Hemopexin-like_dom"/>
</dbReference>
<feature type="repeat" description="Hemopexin" evidence="17">
    <location>
        <begin position="405"/>
        <end position="450"/>
    </location>
</feature>
<dbReference type="SUPFAM" id="SSF47090">
    <property type="entry name" value="PGBD-like"/>
    <property type="match status" value="1"/>
</dbReference>
<dbReference type="GO" id="GO:0008270">
    <property type="term" value="F:zinc ion binding"/>
    <property type="evidence" value="ECO:0007669"/>
    <property type="project" value="InterPro"/>
</dbReference>
<keyword evidence="6" id="KW-0378">Hydrolase</keyword>
<dbReference type="Gene3D" id="3.40.390.10">
    <property type="entry name" value="Collagenase (Catalytic Domain)"/>
    <property type="match status" value="1"/>
</dbReference>
<feature type="repeat" description="Hemopexin" evidence="17">
    <location>
        <begin position="359"/>
        <end position="404"/>
    </location>
</feature>
<dbReference type="InterPro" id="IPR036375">
    <property type="entry name" value="Hemopexin-like_dom_sf"/>
</dbReference>
<feature type="short sequence motif" description="Cysteine switch" evidence="16">
    <location>
        <begin position="135"/>
        <end position="154"/>
    </location>
</feature>
<keyword evidence="2" id="KW-0645">Protease</keyword>
<evidence type="ECO:0000256" key="2">
    <source>
        <dbReference type="ARBA" id="ARBA00022670"/>
    </source>
</evidence>
<dbReference type="InterPro" id="IPR006026">
    <property type="entry name" value="Peptidase_Metallo"/>
</dbReference>
<keyword evidence="3 13" id="KW-0479">Metal-binding</keyword>
<feature type="binding site" evidence="14">
    <location>
        <position position="257"/>
    </location>
    <ligand>
        <name>Zn(2+)</name>
        <dbReference type="ChEBI" id="CHEBI:29105"/>
        <label>1</label>
    </ligand>
</feature>
<dbReference type="InterPro" id="IPR036365">
    <property type="entry name" value="PGBD-like_sf"/>
</dbReference>
<evidence type="ECO:0000256" key="17">
    <source>
        <dbReference type="PROSITE-ProRule" id="PRU01011"/>
    </source>
</evidence>
<keyword evidence="4" id="KW-0732">Signal</keyword>